<evidence type="ECO:0000256" key="1">
    <source>
        <dbReference type="ARBA" id="ARBA00004924"/>
    </source>
</evidence>
<name>A0A0W0R583_9GAMM</name>
<sequence length="176" mass="20462">MKSKIDFRAITFADIPLMLRWFNTPHVQEFYSLRPWTEEEVLAKLTPYISGDKPVSGFIVLLDENPIGYLQSYKVSDYPWPNQNLPEEIVKTAVGMDLFIGDKDFLGKGLGQRIIQTFIETHVCPQYQYCIVDPDIRNVPAIRCYERLEFKEHQVIDTKDALQRPTKLMLMILMCG</sequence>
<evidence type="ECO:0000313" key="5">
    <source>
        <dbReference type="EMBL" id="VEH84853.1"/>
    </source>
</evidence>
<reference evidence="4 6" key="1">
    <citation type="submission" date="2015-11" db="EMBL/GenBank/DDBJ databases">
        <title>Identification of large and diverse effector repertoires of 38 Legionella species.</title>
        <authorList>
            <person name="Burstein D."/>
            <person name="Amaro F."/>
            <person name="Zusman T."/>
            <person name="Lifshitz Z."/>
            <person name="Cohen O."/>
            <person name="Gilbert J.A."/>
            <person name="Pupko T."/>
            <person name="Shuman H.A."/>
            <person name="Segal G."/>
        </authorList>
    </citation>
    <scope>NUCLEOTIDE SEQUENCE [LARGE SCALE GENOMIC DNA]</scope>
    <source>
        <strain evidence="4 6">1762-AUS-E</strain>
    </source>
</reference>
<feature type="domain" description="N-acetyltransferase" evidence="3">
    <location>
        <begin position="5"/>
        <end position="176"/>
    </location>
</feature>
<dbReference type="EMBL" id="LR134418">
    <property type="protein sequence ID" value="VEH84853.1"/>
    <property type="molecule type" value="Genomic_DNA"/>
</dbReference>
<dbReference type="InterPro" id="IPR000182">
    <property type="entry name" value="GNAT_dom"/>
</dbReference>
<dbReference type="EMBL" id="LNKA01000001">
    <property type="protein sequence ID" value="KTC66257.1"/>
    <property type="molecule type" value="Genomic_DNA"/>
</dbReference>
<protein>
    <submittedName>
        <fullName evidence="4">GNAT family acetyltransferase</fullName>
    </submittedName>
</protein>
<dbReference type="PANTHER" id="PTHR31438">
    <property type="entry name" value="LYSINE N-ACYLTRANSFERASE C17G9.06C-RELATED"/>
    <property type="match status" value="1"/>
</dbReference>
<dbReference type="SMART" id="SM01006">
    <property type="entry name" value="AlcB"/>
    <property type="match status" value="1"/>
</dbReference>
<evidence type="ECO:0000259" key="3">
    <source>
        <dbReference type="PROSITE" id="PS51186"/>
    </source>
</evidence>
<dbReference type="KEGG" id="ladl:NCTC12735_00473"/>
<dbReference type="Pfam" id="PF13523">
    <property type="entry name" value="Acetyltransf_8"/>
    <property type="match status" value="1"/>
</dbReference>
<dbReference type="STRING" id="45056.Lade_0915"/>
<evidence type="ECO:0000313" key="6">
    <source>
        <dbReference type="Proteomes" id="UP000054859"/>
    </source>
</evidence>
<evidence type="ECO:0000256" key="2">
    <source>
        <dbReference type="ARBA" id="ARBA00023251"/>
    </source>
</evidence>
<keyword evidence="2" id="KW-0046">Antibiotic resistance</keyword>
<dbReference type="RefSeq" id="WP_058461946.1">
    <property type="nucleotide sequence ID" value="NZ_CAAAHS010000002.1"/>
</dbReference>
<accession>A0A0W0R583</accession>
<keyword evidence="5" id="KW-0614">Plasmid</keyword>
<evidence type="ECO:0000313" key="7">
    <source>
        <dbReference type="Proteomes" id="UP000281170"/>
    </source>
</evidence>
<dbReference type="PROSITE" id="PS51186">
    <property type="entry name" value="GNAT"/>
    <property type="match status" value="1"/>
</dbReference>
<comment type="pathway">
    <text evidence="1">Siderophore biosynthesis.</text>
</comment>
<dbReference type="GO" id="GO:0046677">
    <property type="term" value="P:response to antibiotic"/>
    <property type="evidence" value="ECO:0007669"/>
    <property type="project" value="UniProtKB-KW"/>
</dbReference>
<gene>
    <name evidence="5" type="primary">aacA-aphD</name>
    <name evidence="4" type="ORF">Lade_0915</name>
    <name evidence="5" type="ORF">NCTC12735_00473</name>
</gene>
<keyword evidence="6" id="KW-1185">Reference proteome</keyword>
<keyword evidence="4" id="KW-0808">Transferase</keyword>
<dbReference type="PANTHER" id="PTHR31438:SF1">
    <property type="entry name" value="LYSINE N-ACYLTRANSFERASE C17G9.06C-RELATED"/>
    <property type="match status" value="1"/>
</dbReference>
<dbReference type="OrthoDB" id="336415at2"/>
<dbReference type="SUPFAM" id="SSF55729">
    <property type="entry name" value="Acyl-CoA N-acyltransferases (Nat)"/>
    <property type="match status" value="1"/>
</dbReference>
<dbReference type="Gene3D" id="3.40.630.30">
    <property type="match status" value="1"/>
</dbReference>
<dbReference type="Proteomes" id="UP000054859">
    <property type="component" value="Unassembled WGS sequence"/>
</dbReference>
<dbReference type="Proteomes" id="UP000281170">
    <property type="component" value="Plasmid 9"/>
</dbReference>
<dbReference type="PATRIC" id="fig|45056.6.peg.948"/>
<dbReference type="InterPro" id="IPR016181">
    <property type="entry name" value="Acyl_CoA_acyltransferase"/>
</dbReference>
<evidence type="ECO:0000313" key="4">
    <source>
        <dbReference type="EMBL" id="KTC66257.1"/>
    </source>
</evidence>
<dbReference type="GO" id="GO:0019290">
    <property type="term" value="P:siderophore biosynthetic process"/>
    <property type="evidence" value="ECO:0007669"/>
    <property type="project" value="InterPro"/>
</dbReference>
<dbReference type="GO" id="GO:0016410">
    <property type="term" value="F:N-acyltransferase activity"/>
    <property type="evidence" value="ECO:0007669"/>
    <property type="project" value="TreeGrafter"/>
</dbReference>
<dbReference type="AlphaFoldDB" id="A0A0W0R583"/>
<proteinExistence type="predicted"/>
<organism evidence="4 6">
    <name type="scientific">Legionella adelaidensis</name>
    <dbReference type="NCBI Taxonomy" id="45056"/>
    <lineage>
        <taxon>Bacteria</taxon>
        <taxon>Pseudomonadati</taxon>
        <taxon>Pseudomonadota</taxon>
        <taxon>Gammaproteobacteria</taxon>
        <taxon>Legionellales</taxon>
        <taxon>Legionellaceae</taxon>
        <taxon>Legionella</taxon>
    </lineage>
</organism>
<dbReference type="InterPro" id="IPR019432">
    <property type="entry name" value="Acyltransferase_MbtK/IucB-like"/>
</dbReference>
<geneLocation type="plasmid" evidence="5 7">
    <name>9</name>
</geneLocation>
<reference evidence="5 7" key="2">
    <citation type="submission" date="2018-12" db="EMBL/GenBank/DDBJ databases">
        <authorList>
            <consortium name="Pathogen Informatics"/>
        </authorList>
    </citation>
    <scope>NUCLEOTIDE SEQUENCE [LARGE SCALE GENOMIC DNA]</scope>
    <source>
        <strain evidence="5 7">NCTC12735</strain>
        <plasmid evidence="7">9</plasmid>
    </source>
</reference>